<evidence type="ECO:0000256" key="2">
    <source>
        <dbReference type="ARBA" id="ARBA00023163"/>
    </source>
</evidence>
<dbReference type="InterPro" id="IPR052416">
    <property type="entry name" value="GTF3C_component"/>
</dbReference>
<reference evidence="6" key="1">
    <citation type="submission" date="2016-06" db="EMBL/GenBank/DDBJ databases">
        <title>Parallel loss of symbiosis genes in relatives of nitrogen-fixing non-legume Parasponia.</title>
        <authorList>
            <person name="Van Velzen R."/>
            <person name="Holmer R."/>
            <person name="Bu F."/>
            <person name="Rutten L."/>
            <person name="Van Zeijl A."/>
            <person name="Liu W."/>
            <person name="Santuari L."/>
            <person name="Cao Q."/>
            <person name="Sharma T."/>
            <person name="Shen D."/>
            <person name="Roswanjaya Y."/>
            <person name="Wardhani T."/>
            <person name="Kalhor M.S."/>
            <person name="Jansen J."/>
            <person name="Van den Hoogen J."/>
            <person name="Gungor B."/>
            <person name="Hartog M."/>
            <person name="Hontelez J."/>
            <person name="Verver J."/>
            <person name="Yang W.-C."/>
            <person name="Schijlen E."/>
            <person name="Repin R."/>
            <person name="Schilthuizen M."/>
            <person name="Schranz E."/>
            <person name="Heidstra R."/>
            <person name="Miyata K."/>
            <person name="Fedorova E."/>
            <person name="Kohlen W."/>
            <person name="Bisseling T."/>
            <person name="Smit S."/>
            <person name="Geurts R."/>
        </authorList>
    </citation>
    <scope>NUCLEOTIDE SEQUENCE [LARGE SCALE GENOMIC DNA]</scope>
    <source>
        <strain evidence="6">cv. RG33-2</strain>
    </source>
</reference>
<dbReference type="FunCoup" id="A0A2P5E7H7">
    <property type="interactions" value="728"/>
</dbReference>
<dbReference type="GO" id="GO:0005634">
    <property type="term" value="C:nucleus"/>
    <property type="evidence" value="ECO:0007669"/>
    <property type="project" value="UniProtKB-SubCell"/>
</dbReference>
<evidence type="ECO:0000256" key="4">
    <source>
        <dbReference type="SAM" id="MobiDB-lite"/>
    </source>
</evidence>
<keyword evidence="6" id="KW-1185">Reference proteome</keyword>
<comment type="caution">
    <text evidence="5">The sequence shown here is derived from an EMBL/GenBank/DDBJ whole genome shotgun (WGS) entry which is preliminary data.</text>
</comment>
<dbReference type="InterPro" id="IPR015943">
    <property type="entry name" value="WD40/YVTN_repeat-like_dom_sf"/>
</dbReference>
<dbReference type="PANTHER" id="PTHR15052:SF2">
    <property type="entry name" value="GENERAL TRANSCRIPTION FACTOR 3C POLYPEPTIDE 2"/>
    <property type="match status" value="1"/>
</dbReference>
<feature type="region of interest" description="Disordered" evidence="4">
    <location>
        <begin position="1"/>
        <end position="77"/>
    </location>
</feature>
<dbReference type="STRING" id="63057.A0A2P5E7H7"/>
<dbReference type="InterPro" id="IPR001680">
    <property type="entry name" value="WD40_rpt"/>
</dbReference>
<feature type="region of interest" description="Disordered" evidence="4">
    <location>
        <begin position="363"/>
        <end position="397"/>
    </location>
</feature>
<protein>
    <submittedName>
        <fullName evidence="5">WD repeat containing protein</fullName>
    </submittedName>
</protein>
<organism evidence="5 6">
    <name type="scientific">Trema orientale</name>
    <name type="common">Charcoal tree</name>
    <name type="synonym">Celtis orientalis</name>
    <dbReference type="NCBI Taxonomy" id="63057"/>
    <lineage>
        <taxon>Eukaryota</taxon>
        <taxon>Viridiplantae</taxon>
        <taxon>Streptophyta</taxon>
        <taxon>Embryophyta</taxon>
        <taxon>Tracheophyta</taxon>
        <taxon>Spermatophyta</taxon>
        <taxon>Magnoliopsida</taxon>
        <taxon>eudicotyledons</taxon>
        <taxon>Gunneridae</taxon>
        <taxon>Pentapetalae</taxon>
        <taxon>rosids</taxon>
        <taxon>fabids</taxon>
        <taxon>Rosales</taxon>
        <taxon>Cannabaceae</taxon>
        <taxon>Trema</taxon>
    </lineage>
</organism>
<keyword evidence="2" id="KW-0804">Transcription</keyword>
<evidence type="ECO:0000313" key="5">
    <source>
        <dbReference type="EMBL" id="PON81494.1"/>
    </source>
</evidence>
<dbReference type="GO" id="GO:0000127">
    <property type="term" value="C:transcription factor TFIIIC complex"/>
    <property type="evidence" value="ECO:0007669"/>
    <property type="project" value="TreeGrafter"/>
</dbReference>
<feature type="region of interest" description="Disordered" evidence="4">
    <location>
        <begin position="794"/>
        <end position="880"/>
    </location>
</feature>
<dbReference type="InterPro" id="IPR036322">
    <property type="entry name" value="WD40_repeat_dom_sf"/>
</dbReference>
<evidence type="ECO:0000256" key="3">
    <source>
        <dbReference type="ARBA" id="ARBA00023242"/>
    </source>
</evidence>
<dbReference type="Gene3D" id="2.130.10.10">
    <property type="entry name" value="YVTN repeat-like/Quinoprotein amine dehydrogenase"/>
    <property type="match status" value="1"/>
</dbReference>
<dbReference type="EMBL" id="JXTC01000215">
    <property type="protein sequence ID" value="PON81494.1"/>
    <property type="molecule type" value="Genomic_DNA"/>
</dbReference>
<proteinExistence type="predicted"/>
<gene>
    <name evidence="5" type="ORF">TorRG33x02_226860</name>
</gene>
<feature type="compositionally biased region" description="Basic residues" evidence="4">
    <location>
        <begin position="800"/>
        <end position="813"/>
    </location>
</feature>
<evidence type="ECO:0000256" key="1">
    <source>
        <dbReference type="ARBA" id="ARBA00004123"/>
    </source>
</evidence>
<sequence>MEEEEEAAAAAAAALVVESRVEPPPPVARQSGGRKRGGKTSRMAVGSMARGRAAQKATSKRKAEAEAAGEEEVGDCDGGGARVVRVSKFDYSVENHLNAMDRISELCGEAVEEGGLDESEIRRFSSSLTFLRDWRVFNYQPRDVKFATEAKKEAAGATNLPQFSSAAVPQQERLNGDATSMEPRDFVMYVGGPVWGLDWCPRVHESPDSTIKREFIAIAAHPPGSSYHKIGAPLSGKGLVQIWSLLNVSGNEGEIPPLEKPQRGRKKGTVTEEKPSQIKRPRGRPRKKPLIEHKARLDGKDQYVEPLGIQVPENSSDLLAIEGVPGYTQEISIPENHGEKQNRNKVASTCDLTLENIVQRTVKNKAGEGNDSNEHNKSSISSQQILGNSGEDTGRSNNVSNDGLLEISSTSCLIPNDVTLPRVVLCLAHNGRVAWDLKWRPCNPYDSKCKHRMGFLAVLLGNGSLEVWEVPHPNTIKVLYSSLNGEGTDPRFVKLEPVFRCSILKSGGTQSIPLTVEWSTLPPHQFLLAGCHDGTVALWKFSENVSSKDTRPLLCFSAGTVPIRAVAWAPVESDSESANVIATAGHGNLKFWDLRDPFRPLWDFHPAPRIINGLDWLPDPRCVILSFDDGTMRTLSLTKAAYDVHVTGKQFVGTKQQGLHTYSCLSFALWSIQVSRATGMVAYCSADGNVLRFQLTTKAVDKDGSRNHTPHFLCGSLTEDESTVTINTSVINAPVPLKKSLNKCGDTRMALRDILSRSNWAKREDDKMEEHPASNDQALALCYGDDSGVESELEETLASLKRKKPSKSKSHTKKQPEDNLALALVSVDDKPRSSKRKESLASLMRKKPPKSGSNTKKLPEDNLALVSVDDEPRSSERKEIEKDSEFEVFPSKAIAIHRVRWNMNKGSERWLCYGGAAGVVRCQEIVLSDIEKKLAKKR</sequence>
<feature type="compositionally biased region" description="Basic and acidic residues" evidence="4">
    <location>
        <begin position="870"/>
        <end position="880"/>
    </location>
</feature>
<dbReference type="AlphaFoldDB" id="A0A2P5E7H7"/>
<accession>A0A2P5E7H7</accession>
<feature type="compositionally biased region" description="Polar residues" evidence="4">
    <location>
        <begin position="378"/>
        <end position="397"/>
    </location>
</feature>
<feature type="region of interest" description="Disordered" evidence="4">
    <location>
        <begin position="252"/>
        <end position="291"/>
    </location>
</feature>
<dbReference type="SUPFAM" id="SSF50978">
    <property type="entry name" value="WD40 repeat-like"/>
    <property type="match status" value="1"/>
</dbReference>
<dbReference type="Proteomes" id="UP000237000">
    <property type="component" value="Unassembled WGS sequence"/>
</dbReference>
<dbReference type="InParanoid" id="A0A2P5E7H7"/>
<name>A0A2P5E7H7_TREOI</name>
<keyword evidence="3" id="KW-0539">Nucleus</keyword>
<feature type="compositionally biased region" description="Low complexity" evidence="4">
    <location>
        <begin position="8"/>
        <end position="18"/>
    </location>
</feature>
<feature type="compositionally biased region" description="Basic and acidic residues" evidence="4">
    <location>
        <begin position="827"/>
        <end position="839"/>
    </location>
</feature>
<dbReference type="OrthoDB" id="1193328at2759"/>
<dbReference type="SMART" id="SM00320">
    <property type="entry name" value="WD40"/>
    <property type="match status" value="5"/>
</dbReference>
<evidence type="ECO:0000313" key="6">
    <source>
        <dbReference type="Proteomes" id="UP000237000"/>
    </source>
</evidence>
<feature type="compositionally biased region" description="Basic and acidic residues" evidence="4">
    <location>
        <begin position="365"/>
        <end position="377"/>
    </location>
</feature>
<comment type="subcellular location">
    <subcellularLocation>
        <location evidence="1">Nucleus</location>
    </subcellularLocation>
</comment>
<dbReference type="GO" id="GO:0006383">
    <property type="term" value="P:transcription by RNA polymerase III"/>
    <property type="evidence" value="ECO:0007669"/>
    <property type="project" value="TreeGrafter"/>
</dbReference>
<dbReference type="PANTHER" id="PTHR15052">
    <property type="entry name" value="RNA POLYMERASE III TRANSCRIPTION INITIATION FACTOR COMPLEX SUBUNIT"/>
    <property type="match status" value="1"/>
</dbReference>
<feature type="compositionally biased region" description="Basic residues" evidence="4">
    <location>
        <begin position="277"/>
        <end position="288"/>
    </location>
</feature>